<dbReference type="Proteomes" id="UP001238973">
    <property type="component" value="Unassembled WGS sequence"/>
</dbReference>
<sequence length="182" mass="21181">MMFQISTFLVEMSDGEEHYISLDDSLKLRGIFEHRKFTPEYIHMHIMIQFNNQIVVGNAIPSGLDLWNDYILGIEKFLNGENVEIPYGIDPYLMKLISINSNSLDFSIVGDWEPVEVFAQAILPKREFFEAILDGAAQFWNTLIDYKVFEEKEIKDTTSKEYPKLMIKEIEKLSGKVKTLFK</sequence>
<gene>
    <name evidence="1" type="ORF">QUF85_24410</name>
</gene>
<reference evidence="1" key="1">
    <citation type="submission" date="2023-06" db="EMBL/GenBank/DDBJ databases">
        <title>Comparative genomics of Bacillaceae isolates and their secondary metabolite potential.</title>
        <authorList>
            <person name="Song L."/>
            <person name="Nielsen L.J."/>
            <person name="Mohite O."/>
            <person name="Xu X."/>
            <person name="Weber T."/>
            <person name="Kovacs A.T."/>
        </authorList>
    </citation>
    <scope>NUCLEOTIDE SEQUENCE</scope>
    <source>
        <strain evidence="1">G1S1</strain>
    </source>
</reference>
<organism evidence="1 2">
    <name type="scientific">Peribacillus frigoritolerans</name>
    <dbReference type="NCBI Taxonomy" id="450367"/>
    <lineage>
        <taxon>Bacteria</taxon>
        <taxon>Bacillati</taxon>
        <taxon>Bacillota</taxon>
        <taxon>Bacilli</taxon>
        <taxon>Bacillales</taxon>
        <taxon>Bacillaceae</taxon>
        <taxon>Peribacillus</taxon>
    </lineage>
</organism>
<dbReference type="EMBL" id="JAUCFI010000003">
    <property type="protein sequence ID" value="MDM5286435.1"/>
    <property type="molecule type" value="Genomic_DNA"/>
</dbReference>
<evidence type="ECO:0000313" key="2">
    <source>
        <dbReference type="Proteomes" id="UP001238973"/>
    </source>
</evidence>
<comment type="caution">
    <text evidence="1">The sequence shown here is derived from an EMBL/GenBank/DDBJ whole genome shotgun (WGS) entry which is preliminary data.</text>
</comment>
<dbReference type="AlphaFoldDB" id="A0AAJ1VE72"/>
<name>A0AAJ1VE72_9BACI</name>
<accession>A0AAJ1VE72</accession>
<protein>
    <submittedName>
        <fullName evidence="1">Uncharacterized protein</fullName>
    </submittedName>
</protein>
<proteinExistence type="predicted"/>
<evidence type="ECO:0000313" key="1">
    <source>
        <dbReference type="EMBL" id="MDM5286435.1"/>
    </source>
</evidence>